<gene>
    <name evidence="3" type="ORF">SAMN02745857_01395</name>
</gene>
<dbReference type="EMBL" id="FWXD01000006">
    <property type="protein sequence ID" value="SMC22351.1"/>
    <property type="molecule type" value="Genomic_DNA"/>
</dbReference>
<evidence type="ECO:0000313" key="4">
    <source>
        <dbReference type="Proteomes" id="UP000192761"/>
    </source>
</evidence>
<protein>
    <submittedName>
        <fullName evidence="3">Aspartate-semialdehyde dehydrogenase</fullName>
    </submittedName>
</protein>
<dbReference type="CDD" id="cd18129">
    <property type="entry name" value="ASADH_C_USG1_like"/>
    <property type="match status" value="1"/>
</dbReference>
<evidence type="ECO:0000259" key="2">
    <source>
        <dbReference type="Pfam" id="PF02774"/>
    </source>
</evidence>
<dbReference type="PANTHER" id="PTHR46278:SF2">
    <property type="entry name" value="ASPARTATE-SEMIALDEHYDE DEHYDROGENASE"/>
    <property type="match status" value="1"/>
</dbReference>
<name>A0A1W1XFQ9_9NEIS</name>
<dbReference type="CDD" id="cd17894">
    <property type="entry name" value="ASADH_USG1_N"/>
    <property type="match status" value="1"/>
</dbReference>
<dbReference type="OrthoDB" id="9805684at2"/>
<organism evidence="3 4">
    <name type="scientific">Andreprevotia lacus DSM 23236</name>
    <dbReference type="NCBI Taxonomy" id="1121001"/>
    <lineage>
        <taxon>Bacteria</taxon>
        <taxon>Pseudomonadati</taxon>
        <taxon>Pseudomonadota</taxon>
        <taxon>Betaproteobacteria</taxon>
        <taxon>Neisseriales</taxon>
        <taxon>Chitinibacteraceae</taxon>
        <taxon>Andreprevotia</taxon>
    </lineage>
</organism>
<dbReference type="AlphaFoldDB" id="A0A1W1XFQ9"/>
<dbReference type="GO" id="GO:0008652">
    <property type="term" value="P:amino acid biosynthetic process"/>
    <property type="evidence" value="ECO:0007669"/>
    <property type="project" value="InterPro"/>
</dbReference>
<dbReference type="GO" id="GO:0016620">
    <property type="term" value="F:oxidoreductase activity, acting on the aldehyde or oxo group of donors, NAD or NADP as acceptor"/>
    <property type="evidence" value="ECO:0007669"/>
    <property type="project" value="InterPro"/>
</dbReference>
<feature type="domain" description="Semialdehyde dehydrogenase dimerisation" evidence="2">
    <location>
        <begin position="117"/>
        <end position="276"/>
    </location>
</feature>
<dbReference type="Proteomes" id="UP000192761">
    <property type="component" value="Unassembled WGS sequence"/>
</dbReference>
<comment type="similarity">
    <text evidence="1">Belongs to the aspartate-semialdehyde dehydrogenase family.</text>
</comment>
<keyword evidence="4" id="KW-1185">Reference proteome</keyword>
<dbReference type="RefSeq" id="WP_084090054.1">
    <property type="nucleotide sequence ID" value="NZ_FWXD01000006.1"/>
</dbReference>
<evidence type="ECO:0000313" key="3">
    <source>
        <dbReference type="EMBL" id="SMC22351.1"/>
    </source>
</evidence>
<dbReference type="GO" id="GO:0046983">
    <property type="term" value="F:protein dimerization activity"/>
    <property type="evidence" value="ECO:0007669"/>
    <property type="project" value="InterPro"/>
</dbReference>
<accession>A0A1W1XFQ9</accession>
<dbReference type="SUPFAM" id="SSF55347">
    <property type="entry name" value="Glyceraldehyde-3-phosphate dehydrogenase-like, C-terminal domain"/>
    <property type="match status" value="1"/>
</dbReference>
<dbReference type="InterPro" id="IPR012280">
    <property type="entry name" value="Semialdhyde_DH_dimer_dom"/>
</dbReference>
<reference evidence="3 4" key="1">
    <citation type="submission" date="2017-04" db="EMBL/GenBank/DDBJ databases">
        <authorList>
            <person name="Afonso C.L."/>
            <person name="Miller P.J."/>
            <person name="Scott M.A."/>
            <person name="Spackman E."/>
            <person name="Goraichik I."/>
            <person name="Dimitrov K.M."/>
            <person name="Suarez D.L."/>
            <person name="Swayne D.E."/>
        </authorList>
    </citation>
    <scope>NUCLEOTIDE SEQUENCE [LARGE SCALE GENOMIC DNA]</scope>
    <source>
        <strain evidence="3 4">DSM 23236</strain>
    </source>
</reference>
<evidence type="ECO:0000256" key="1">
    <source>
        <dbReference type="ARBA" id="ARBA00010584"/>
    </source>
</evidence>
<dbReference type="PANTHER" id="PTHR46278">
    <property type="entry name" value="DEHYDROGENASE, PUTATIVE-RELATED"/>
    <property type="match status" value="1"/>
</dbReference>
<dbReference type="Gene3D" id="3.30.360.10">
    <property type="entry name" value="Dihydrodipicolinate Reductase, domain 2"/>
    <property type="match status" value="1"/>
</dbReference>
<dbReference type="Pfam" id="PF02774">
    <property type="entry name" value="Semialdhyde_dhC"/>
    <property type="match status" value="1"/>
</dbReference>
<sequence>MSMPLLKLAVVGCNTAAGLLETLSELKLPLAAFYPLDRDDEGELVSFGGEDWPVMALGDFNWASADVAIFLSQTEAIADALAAGCKVVDASNGEPQRGAVQVPNVIDVLLARLVGAFKAGGELTTVTATGLLAVSQEGQPGIDKLSEQTRAIFAQQAVEVGTTYAKRIAFNLVPQEQQAVTARAAKLSRKLGVPLSLQLAHVPVFYGHSLSVAVQFAQPVTAAALQAAFTQTAGIYLLERGVASPQDAIGGEQVWVSQLAVAEDGLSASAWAVVDNSKLSALLTLAALQAALEAR</sequence>
<dbReference type="Gene3D" id="3.40.50.720">
    <property type="entry name" value="NAD(P)-binding Rossmann-like Domain"/>
    <property type="match status" value="1"/>
</dbReference>
<proteinExistence type="inferred from homology"/>
<dbReference type="STRING" id="1121001.SAMN02745857_01395"/>